<keyword evidence="1" id="KW-0238">DNA-binding</keyword>
<reference evidence="1" key="1">
    <citation type="journal article" date="2021" name="Proc. Natl. Acad. Sci. U.S.A.">
        <title>A Catalog of Tens of Thousands of Viruses from Human Metagenomes Reveals Hidden Associations with Chronic Diseases.</title>
        <authorList>
            <person name="Tisza M.J."/>
            <person name="Buck C.B."/>
        </authorList>
    </citation>
    <scope>NUCLEOTIDE SEQUENCE</scope>
    <source>
        <strain evidence="1">CtzyE57</strain>
    </source>
</reference>
<protein>
    <submittedName>
        <fullName evidence="1">Single-stranded DNA-binding protein</fullName>
    </submittedName>
</protein>
<proteinExistence type="predicted"/>
<dbReference type="EMBL" id="BK032592">
    <property type="protein sequence ID" value="DAF50111.1"/>
    <property type="molecule type" value="Genomic_DNA"/>
</dbReference>
<sequence>MLMLVNYNYGGQKIAAIVTGQIRIAPRKRDYGGDKVKYVISVQHGYNAQTKKGYFIDCDFWYPMIDLAKSIQVGDVVLVTGLYTKRVVEGKIYETITADYVGVAGASAYIASPANAFYAPSVGENSVEMADGQYAADPSTFKPVNPADLPF</sequence>
<organism evidence="1">
    <name type="scientific">Siphoviridae sp. ctzyE57</name>
    <dbReference type="NCBI Taxonomy" id="2827982"/>
    <lineage>
        <taxon>Viruses</taxon>
        <taxon>Duplodnaviria</taxon>
        <taxon>Heunggongvirae</taxon>
        <taxon>Uroviricota</taxon>
        <taxon>Caudoviricetes</taxon>
    </lineage>
</organism>
<name>A0A8S5SHH8_9CAUD</name>
<evidence type="ECO:0000313" key="1">
    <source>
        <dbReference type="EMBL" id="DAF50111.1"/>
    </source>
</evidence>
<accession>A0A8S5SHH8</accession>
<dbReference type="GO" id="GO:0003677">
    <property type="term" value="F:DNA binding"/>
    <property type="evidence" value="ECO:0007669"/>
    <property type="project" value="UniProtKB-KW"/>
</dbReference>